<dbReference type="InterPro" id="IPR036365">
    <property type="entry name" value="PGBD-like_sf"/>
</dbReference>
<evidence type="ECO:0000256" key="6">
    <source>
        <dbReference type="ARBA" id="ARBA00023316"/>
    </source>
</evidence>
<dbReference type="InterPro" id="IPR002477">
    <property type="entry name" value="Peptidoglycan-bd-like"/>
</dbReference>
<dbReference type="GO" id="GO:0071555">
    <property type="term" value="P:cell wall organization"/>
    <property type="evidence" value="ECO:0007669"/>
    <property type="project" value="UniProtKB-UniRule"/>
</dbReference>
<dbReference type="GO" id="GO:0009252">
    <property type="term" value="P:peptidoglycan biosynthetic process"/>
    <property type="evidence" value="ECO:0007669"/>
    <property type="project" value="UniProtKB-UniPathway"/>
</dbReference>
<dbReference type="PANTHER" id="PTHR41533">
    <property type="entry name" value="L,D-TRANSPEPTIDASE HI_1667-RELATED"/>
    <property type="match status" value="1"/>
</dbReference>
<dbReference type="SUPFAM" id="SSF47090">
    <property type="entry name" value="PGBD-like"/>
    <property type="match status" value="1"/>
</dbReference>
<evidence type="ECO:0000313" key="10">
    <source>
        <dbReference type="EMBL" id="ONF95244.1"/>
    </source>
</evidence>
<evidence type="ECO:0000256" key="2">
    <source>
        <dbReference type="ARBA" id="ARBA00005992"/>
    </source>
</evidence>
<dbReference type="InterPro" id="IPR045380">
    <property type="entry name" value="LD_TPept_scaffold_dom"/>
</dbReference>
<accession>A0A1V2EST6</accession>
<organism evidence="10 11">
    <name type="scientific">Sphingomonas jeddahensis</name>
    <dbReference type="NCBI Taxonomy" id="1915074"/>
    <lineage>
        <taxon>Bacteria</taxon>
        <taxon>Pseudomonadati</taxon>
        <taxon>Pseudomonadota</taxon>
        <taxon>Alphaproteobacteria</taxon>
        <taxon>Sphingomonadales</taxon>
        <taxon>Sphingomonadaceae</taxon>
        <taxon>Sphingomonas</taxon>
    </lineage>
</organism>
<dbReference type="InterPro" id="IPR036366">
    <property type="entry name" value="PGBDSf"/>
</dbReference>
<keyword evidence="11" id="KW-1185">Reference proteome</keyword>
<evidence type="ECO:0000256" key="7">
    <source>
        <dbReference type="PROSITE-ProRule" id="PRU01373"/>
    </source>
</evidence>
<dbReference type="PROSITE" id="PS52029">
    <property type="entry name" value="LD_TPASE"/>
    <property type="match status" value="1"/>
</dbReference>
<gene>
    <name evidence="10" type="ORF">SPHI_25080</name>
</gene>
<dbReference type="GO" id="GO:0008360">
    <property type="term" value="P:regulation of cell shape"/>
    <property type="evidence" value="ECO:0007669"/>
    <property type="project" value="UniProtKB-UniRule"/>
</dbReference>
<reference evidence="10 11" key="1">
    <citation type="submission" date="2016-11" db="EMBL/GenBank/DDBJ databases">
        <title>Genome sequence of Sphingomonas jeddahensis G39.</title>
        <authorList>
            <person name="Poehlein A."/>
            <person name="Wuebbeler J.H."/>
            <person name="Steinbuechel A."/>
            <person name="Daniel R."/>
        </authorList>
    </citation>
    <scope>NUCLEOTIDE SEQUENCE [LARGE SCALE GENOMIC DNA]</scope>
    <source>
        <strain evidence="10 11">G39</strain>
    </source>
</reference>
<protein>
    <submittedName>
        <fullName evidence="10">Murein L,D-transpeptidase</fullName>
    </submittedName>
</protein>
<dbReference type="Proteomes" id="UP000188729">
    <property type="component" value="Unassembled WGS sequence"/>
</dbReference>
<comment type="pathway">
    <text evidence="1 7">Cell wall biogenesis; peptidoglycan biosynthesis.</text>
</comment>
<evidence type="ECO:0000256" key="5">
    <source>
        <dbReference type="ARBA" id="ARBA00022984"/>
    </source>
</evidence>
<comment type="similarity">
    <text evidence="2">Belongs to the YkuD family.</text>
</comment>
<dbReference type="Gene3D" id="2.40.440.10">
    <property type="entry name" value="L,D-transpeptidase catalytic domain-like"/>
    <property type="match status" value="1"/>
</dbReference>
<dbReference type="PANTHER" id="PTHR41533:SF2">
    <property type="entry name" value="BLR7131 PROTEIN"/>
    <property type="match status" value="1"/>
</dbReference>
<evidence type="ECO:0000256" key="1">
    <source>
        <dbReference type="ARBA" id="ARBA00004752"/>
    </source>
</evidence>
<evidence type="ECO:0000256" key="4">
    <source>
        <dbReference type="ARBA" id="ARBA00022960"/>
    </source>
</evidence>
<dbReference type="STRING" id="1915074.SPHI_25080"/>
<dbReference type="Gene3D" id="1.10.101.10">
    <property type="entry name" value="PGBD-like superfamily/PGBD"/>
    <property type="match status" value="1"/>
</dbReference>
<evidence type="ECO:0000256" key="8">
    <source>
        <dbReference type="SAM" id="SignalP"/>
    </source>
</evidence>
<comment type="caution">
    <text evidence="10">The sequence shown here is derived from an EMBL/GenBank/DDBJ whole genome shotgun (WGS) entry which is preliminary data.</text>
</comment>
<feature type="domain" description="L,D-TPase catalytic" evidence="9">
    <location>
        <begin position="301"/>
        <end position="492"/>
    </location>
</feature>
<feature type="active site" description="Nucleophile" evidence="7">
    <location>
        <position position="454"/>
    </location>
</feature>
<name>A0A1V2EST6_9SPHN</name>
<dbReference type="InterPro" id="IPR005490">
    <property type="entry name" value="LD_TPept_cat_dom"/>
</dbReference>
<proteinExistence type="inferred from homology"/>
<keyword evidence="6 7" id="KW-0961">Cell wall biogenesis/degradation</keyword>
<evidence type="ECO:0000256" key="3">
    <source>
        <dbReference type="ARBA" id="ARBA00022679"/>
    </source>
</evidence>
<keyword evidence="3" id="KW-0808">Transferase</keyword>
<evidence type="ECO:0000313" key="11">
    <source>
        <dbReference type="Proteomes" id="UP000188729"/>
    </source>
</evidence>
<feature type="active site" description="Proton donor/acceptor" evidence="7">
    <location>
        <position position="435"/>
    </location>
</feature>
<dbReference type="RefSeq" id="WP_233130913.1">
    <property type="nucleotide sequence ID" value="NZ_MPSB01000013.1"/>
</dbReference>
<dbReference type="Pfam" id="PF01471">
    <property type="entry name" value="PG_binding_1"/>
    <property type="match status" value="1"/>
</dbReference>
<sequence>MLAGQGAPVRRAGRLVSVLLLASAVVLPGTAAAQSDPPAGASTNAVAQTIRNQVGGRLKDFYRTRGYWPLWIVDEKPGPQARALIDVIETVGVDGLDPDRYSPDRLRRLIDEAEGGNLRALAYLEVALSGTLADLIRDMRDPHIDIRYLEKSLEPTRDKPDAILRRVALAKSMLDYVRTLGWMSPLYMQLREALLIADPGVSGTADVDVPAGPLLKPGMSGERVMLLRTRLGLPEGDQYDAALATRVRRFQASRGLPVDGIAGGQTIAALNGGAAASGVDRRDLLRLNLERARLLPDAWTRHIVVDAAGARLWYYGGGAEQGTMRVVVGTPETQTPMMAGMVRYATLNPYWNVPVDLVRKRIAPKVLAGTSLERQGYEALSDWTNEAEVIRSSAIDWQGVAAGTVEPRVRELPGRGNSMGSVKFMFPNDLGIYLHDTPQKNLFARLDRHFSNGCVRLEDAGRLGRWLFGKTLKPESSKPEQHIPLMEPVPVYLMYFTASPANEGVRYVADPYGRDAPALQHLASS</sequence>
<dbReference type="InterPro" id="IPR038063">
    <property type="entry name" value="Transpep_catalytic_dom"/>
</dbReference>
<keyword evidence="5 7" id="KW-0573">Peptidoglycan synthesis</keyword>
<dbReference type="SUPFAM" id="SSF141523">
    <property type="entry name" value="L,D-transpeptidase catalytic domain-like"/>
    <property type="match status" value="1"/>
</dbReference>
<dbReference type="EMBL" id="MPSB01000013">
    <property type="protein sequence ID" value="ONF95244.1"/>
    <property type="molecule type" value="Genomic_DNA"/>
</dbReference>
<feature type="signal peptide" evidence="8">
    <location>
        <begin position="1"/>
        <end position="33"/>
    </location>
</feature>
<dbReference type="AlphaFoldDB" id="A0A1V2EST6"/>
<dbReference type="Pfam" id="PF20142">
    <property type="entry name" value="Scaffold"/>
    <property type="match status" value="1"/>
</dbReference>
<dbReference type="Pfam" id="PF03734">
    <property type="entry name" value="YkuD"/>
    <property type="match status" value="1"/>
</dbReference>
<feature type="chain" id="PRO_5013138337" evidence="8">
    <location>
        <begin position="34"/>
        <end position="525"/>
    </location>
</feature>
<dbReference type="CDD" id="cd16913">
    <property type="entry name" value="YkuD_like"/>
    <property type="match status" value="1"/>
</dbReference>
<keyword evidence="4 7" id="KW-0133">Cell shape</keyword>
<dbReference type="UniPathway" id="UPA00219"/>
<dbReference type="GO" id="GO:0016740">
    <property type="term" value="F:transferase activity"/>
    <property type="evidence" value="ECO:0007669"/>
    <property type="project" value="UniProtKB-KW"/>
</dbReference>
<dbReference type="InterPro" id="IPR052905">
    <property type="entry name" value="LD-transpeptidase_YkuD-like"/>
</dbReference>
<evidence type="ECO:0000259" key="9">
    <source>
        <dbReference type="PROSITE" id="PS52029"/>
    </source>
</evidence>
<keyword evidence="8" id="KW-0732">Signal</keyword>
<dbReference type="GO" id="GO:0004180">
    <property type="term" value="F:carboxypeptidase activity"/>
    <property type="evidence" value="ECO:0007669"/>
    <property type="project" value="UniProtKB-ARBA"/>
</dbReference>